<reference evidence="2" key="1">
    <citation type="submission" date="2022-10" db="EMBL/GenBank/DDBJ databases">
        <authorList>
            <person name="Chen Y."/>
            <person name="Dougan E. K."/>
            <person name="Chan C."/>
            <person name="Rhodes N."/>
            <person name="Thang M."/>
        </authorList>
    </citation>
    <scope>NUCLEOTIDE SEQUENCE</scope>
</reference>
<name>A0A9P1CE21_9DINO</name>
<evidence type="ECO:0000313" key="4">
    <source>
        <dbReference type="Proteomes" id="UP001152797"/>
    </source>
</evidence>
<feature type="compositionally biased region" description="Polar residues" evidence="1">
    <location>
        <begin position="139"/>
        <end position="153"/>
    </location>
</feature>
<feature type="compositionally biased region" description="Gly residues" evidence="1">
    <location>
        <begin position="230"/>
        <end position="257"/>
    </location>
</feature>
<accession>A0A9P1CE21</accession>
<dbReference type="EMBL" id="CAMXCT030001421">
    <property type="protein sequence ID" value="CAL4777246.1"/>
    <property type="molecule type" value="Genomic_DNA"/>
</dbReference>
<gene>
    <name evidence="2" type="ORF">C1SCF055_LOCUS16962</name>
</gene>
<feature type="region of interest" description="Disordered" evidence="1">
    <location>
        <begin position="40"/>
        <end position="80"/>
    </location>
</feature>
<keyword evidence="4" id="KW-1185">Reference proteome</keyword>
<evidence type="ECO:0000256" key="1">
    <source>
        <dbReference type="SAM" id="MobiDB-lite"/>
    </source>
</evidence>
<evidence type="ECO:0000313" key="3">
    <source>
        <dbReference type="EMBL" id="CAL4777246.1"/>
    </source>
</evidence>
<dbReference type="Proteomes" id="UP001152797">
    <property type="component" value="Unassembled WGS sequence"/>
</dbReference>
<organism evidence="2">
    <name type="scientific">Cladocopium goreaui</name>
    <dbReference type="NCBI Taxonomy" id="2562237"/>
    <lineage>
        <taxon>Eukaryota</taxon>
        <taxon>Sar</taxon>
        <taxon>Alveolata</taxon>
        <taxon>Dinophyceae</taxon>
        <taxon>Suessiales</taxon>
        <taxon>Symbiodiniaceae</taxon>
        <taxon>Cladocopium</taxon>
    </lineage>
</organism>
<comment type="caution">
    <text evidence="2">The sequence shown here is derived from an EMBL/GenBank/DDBJ whole genome shotgun (WGS) entry which is preliminary data.</text>
</comment>
<reference evidence="3 4" key="2">
    <citation type="submission" date="2024-05" db="EMBL/GenBank/DDBJ databases">
        <authorList>
            <person name="Chen Y."/>
            <person name="Shah S."/>
            <person name="Dougan E. K."/>
            <person name="Thang M."/>
            <person name="Chan C."/>
        </authorList>
    </citation>
    <scope>NUCLEOTIDE SEQUENCE [LARGE SCALE GENOMIC DNA]</scope>
</reference>
<feature type="region of interest" description="Disordered" evidence="1">
    <location>
        <begin position="113"/>
        <end position="263"/>
    </location>
</feature>
<feature type="compositionally biased region" description="Low complexity" evidence="1">
    <location>
        <begin position="178"/>
        <end position="229"/>
    </location>
</feature>
<protein>
    <submittedName>
        <fullName evidence="2">Uncharacterized protein</fullName>
    </submittedName>
</protein>
<sequence length="275" mass="28158">MTARLSVLQGQLGHLTGVDERSQAGGTGFVEARAAGGFMPGFGRQVGGVQVTPSRDGPVAAEPKTPATAGSPPVTPASQIIPSFSNMSLEEAETKEDDKKTLNYLLRAPTLRLDDTHVDPTQKDNDTEAATQKDMADVQSVNSTPYQPDNQLGLSDAESPWPKDSECPEPPPDKTKISVPPSLSLAASPSVAASPAASPSSNAADSSMGDGATQLQSQGSGGETQLQSQGSGGGTQLQSQGSGGGTQLQSQGSGGGSAKKNKYSDGTYWKLLESI</sequence>
<proteinExistence type="predicted"/>
<dbReference type="EMBL" id="CAMXCT020001421">
    <property type="protein sequence ID" value="CAL1143309.1"/>
    <property type="molecule type" value="Genomic_DNA"/>
</dbReference>
<dbReference type="AlphaFoldDB" id="A0A9P1CE21"/>
<feature type="compositionally biased region" description="Basic and acidic residues" evidence="1">
    <location>
        <begin position="161"/>
        <end position="176"/>
    </location>
</feature>
<dbReference type="EMBL" id="CAMXCT010001421">
    <property type="protein sequence ID" value="CAI3989934.1"/>
    <property type="molecule type" value="Genomic_DNA"/>
</dbReference>
<feature type="compositionally biased region" description="Basic and acidic residues" evidence="1">
    <location>
        <begin position="113"/>
        <end position="126"/>
    </location>
</feature>
<evidence type="ECO:0000313" key="2">
    <source>
        <dbReference type="EMBL" id="CAI3989934.1"/>
    </source>
</evidence>